<organism evidence="7 8">
    <name type="scientific">Candidatus Blautia pullistercoris</name>
    <dbReference type="NCBI Taxonomy" id="2838499"/>
    <lineage>
        <taxon>Bacteria</taxon>
        <taxon>Bacillati</taxon>
        <taxon>Bacillota</taxon>
        <taxon>Clostridia</taxon>
        <taxon>Lachnospirales</taxon>
        <taxon>Lachnospiraceae</taxon>
        <taxon>Blautia</taxon>
    </lineage>
</organism>
<evidence type="ECO:0000256" key="2">
    <source>
        <dbReference type="ARBA" id="ARBA00023015"/>
    </source>
</evidence>
<dbReference type="EMBL" id="DXFG01000142">
    <property type="protein sequence ID" value="HIX37628.1"/>
    <property type="molecule type" value="Genomic_DNA"/>
</dbReference>
<dbReference type="SMART" id="SM00529">
    <property type="entry name" value="HTH_DTXR"/>
    <property type="match status" value="1"/>
</dbReference>
<dbReference type="PANTHER" id="PTHR33238:SF7">
    <property type="entry name" value="IRON-DEPENDENT TRANSCRIPTIONAL REGULATOR"/>
    <property type="match status" value="1"/>
</dbReference>
<evidence type="ECO:0000313" key="8">
    <source>
        <dbReference type="Proteomes" id="UP000824230"/>
    </source>
</evidence>
<dbReference type="GO" id="GO:0003700">
    <property type="term" value="F:DNA-binding transcription factor activity"/>
    <property type="evidence" value="ECO:0007669"/>
    <property type="project" value="InterPro"/>
</dbReference>
<dbReference type="GO" id="GO:0046914">
    <property type="term" value="F:transition metal ion binding"/>
    <property type="evidence" value="ECO:0007669"/>
    <property type="project" value="InterPro"/>
</dbReference>
<feature type="domain" description="Iron dependent repressor metal binding and dimerisation" evidence="6">
    <location>
        <begin position="63"/>
        <end position="117"/>
    </location>
</feature>
<dbReference type="Pfam" id="PF01325">
    <property type="entry name" value="Fe_dep_repress"/>
    <property type="match status" value="1"/>
</dbReference>
<keyword evidence="4" id="KW-0804">Transcription</keyword>
<evidence type="ECO:0000256" key="1">
    <source>
        <dbReference type="ARBA" id="ARBA00007871"/>
    </source>
</evidence>
<keyword evidence="3" id="KW-0238">DNA-binding</keyword>
<dbReference type="InterPro" id="IPR036390">
    <property type="entry name" value="WH_DNA-bd_sf"/>
</dbReference>
<name>A0A9D1VM78_9FIRM</name>
<accession>A0A9D1VM78</accession>
<dbReference type="GO" id="GO:0003677">
    <property type="term" value="F:DNA binding"/>
    <property type="evidence" value="ECO:0007669"/>
    <property type="project" value="UniProtKB-KW"/>
</dbReference>
<dbReference type="SUPFAM" id="SSF47979">
    <property type="entry name" value="Iron-dependent repressor protein, dimerization domain"/>
    <property type="match status" value="1"/>
</dbReference>
<evidence type="ECO:0000313" key="7">
    <source>
        <dbReference type="EMBL" id="HIX37628.1"/>
    </source>
</evidence>
<reference evidence="7" key="2">
    <citation type="submission" date="2021-04" db="EMBL/GenBank/DDBJ databases">
        <authorList>
            <person name="Gilroy R."/>
        </authorList>
    </citation>
    <scope>NUCLEOTIDE SEQUENCE</scope>
    <source>
        <strain evidence="7">ChiHjej12B11-1927</strain>
    </source>
</reference>
<proteinExistence type="inferred from homology"/>
<sequence length="118" mass="13829">MELGQVQEDYLEAIYVLREKNGKVKCVHIAEYTERSKPTILTAMKVLEEKGYVINNRHSLLLTEKGEELARRVYERHQYFKKLLMLAGVKEETADHEACLLEHVLSEDSYEKLKKYLA</sequence>
<keyword evidence="2" id="KW-0805">Transcription regulation</keyword>
<dbReference type="InterPro" id="IPR050536">
    <property type="entry name" value="DtxR_MntR_Metal-Reg"/>
</dbReference>
<feature type="domain" description="HTH dtxR-type" evidence="5">
    <location>
        <begin position="3"/>
        <end position="55"/>
    </location>
</feature>
<dbReference type="Proteomes" id="UP000824230">
    <property type="component" value="Unassembled WGS sequence"/>
</dbReference>
<dbReference type="InterPro" id="IPR022689">
    <property type="entry name" value="Iron_dep_repressor"/>
</dbReference>
<gene>
    <name evidence="7" type="ORF">H9738_07150</name>
</gene>
<evidence type="ECO:0000256" key="4">
    <source>
        <dbReference type="ARBA" id="ARBA00023163"/>
    </source>
</evidence>
<dbReference type="GO" id="GO:0046983">
    <property type="term" value="F:protein dimerization activity"/>
    <property type="evidence" value="ECO:0007669"/>
    <property type="project" value="InterPro"/>
</dbReference>
<dbReference type="SUPFAM" id="SSF46785">
    <property type="entry name" value="Winged helix' DNA-binding domain"/>
    <property type="match status" value="1"/>
</dbReference>
<evidence type="ECO:0000259" key="5">
    <source>
        <dbReference type="Pfam" id="PF01325"/>
    </source>
</evidence>
<reference evidence="7" key="1">
    <citation type="journal article" date="2021" name="PeerJ">
        <title>Extensive microbial diversity within the chicken gut microbiome revealed by metagenomics and culture.</title>
        <authorList>
            <person name="Gilroy R."/>
            <person name="Ravi A."/>
            <person name="Getino M."/>
            <person name="Pursley I."/>
            <person name="Horton D.L."/>
            <person name="Alikhan N.F."/>
            <person name="Baker D."/>
            <person name="Gharbi K."/>
            <person name="Hall N."/>
            <person name="Watson M."/>
            <person name="Adriaenssens E.M."/>
            <person name="Foster-Nyarko E."/>
            <person name="Jarju S."/>
            <person name="Secka A."/>
            <person name="Antonio M."/>
            <person name="Oren A."/>
            <person name="Chaudhuri R.R."/>
            <person name="La Ragione R."/>
            <person name="Hildebrand F."/>
            <person name="Pallen M.J."/>
        </authorList>
    </citation>
    <scope>NUCLEOTIDE SEQUENCE</scope>
    <source>
        <strain evidence="7">ChiHjej12B11-1927</strain>
    </source>
</reference>
<dbReference type="PANTHER" id="PTHR33238">
    <property type="entry name" value="IRON (METAL) DEPENDENT REPRESSOR, DTXR FAMILY"/>
    <property type="match status" value="1"/>
</dbReference>
<dbReference type="Gene3D" id="1.10.10.10">
    <property type="entry name" value="Winged helix-like DNA-binding domain superfamily/Winged helix DNA-binding domain"/>
    <property type="match status" value="1"/>
</dbReference>
<dbReference type="InterPro" id="IPR001367">
    <property type="entry name" value="Fe_dep_repressor"/>
</dbReference>
<protein>
    <submittedName>
        <fullName evidence="7">Metal-dependent transcriptional regulator</fullName>
    </submittedName>
</protein>
<evidence type="ECO:0000256" key="3">
    <source>
        <dbReference type="ARBA" id="ARBA00023125"/>
    </source>
</evidence>
<dbReference type="Pfam" id="PF02742">
    <property type="entry name" value="Fe_dep_repr_C"/>
    <property type="match status" value="1"/>
</dbReference>
<comment type="caution">
    <text evidence="7">The sequence shown here is derived from an EMBL/GenBank/DDBJ whole genome shotgun (WGS) entry which is preliminary data.</text>
</comment>
<dbReference type="InterPro" id="IPR036421">
    <property type="entry name" value="Fe_dep_repressor_sf"/>
</dbReference>
<dbReference type="InterPro" id="IPR036388">
    <property type="entry name" value="WH-like_DNA-bd_sf"/>
</dbReference>
<dbReference type="Gene3D" id="1.10.60.10">
    <property type="entry name" value="Iron dependent repressor, metal binding and dimerisation domain"/>
    <property type="match status" value="1"/>
</dbReference>
<dbReference type="InterPro" id="IPR022687">
    <property type="entry name" value="HTH_DTXR"/>
</dbReference>
<dbReference type="AlphaFoldDB" id="A0A9D1VM78"/>
<evidence type="ECO:0000259" key="6">
    <source>
        <dbReference type="Pfam" id="PF02742"/>
    </source>
</evidence>
<comment type="similarity">
    <text evidence="1">Belongs to the DtxR/MntR family.</text>
</comment>